<reference evidence="1 2" key="1">
    <citation type="submission" date="2017-09" db="EMBL/GenBank/DDBJ databases">
        <title>Large-scale bioinformatics analysis of Bacillus genomes uncovers conserved roles of natural products in bacterial physiology.</title>
        <authorList>
            <consortium name="Agbiome Team Llc"/>
            <person name="Bleich R.M."/>
            <person name="Grubbs K.J."/>
            <person name="Santa Maria K.C."/>
            <person name="Allen S.E."/>
            <person name="Farag S."/>
            <person name="Shank E.A."/>
            <person name="Bowers A."/>
        </authorList>
    </citation>
    <scope>NUCLEOTIDE SEQUENCE [LARGE SCALE GENOMIC DNA]</scope>
    <source>
        <strain evidence="1 2">AFS060060</strain>
    </source>
</reference>
<dbReference type="EMBL" id="NVDU01000003">
    <property type="protein sequence ID" value="PFV35783.1"/>
    <property type="molecule type" value="Genomic_DNA"/>
</dbReference>
<comment type="caution">
    <text evidence="1">The sequence shown here is derived from an EMBL/GenBank/DDBJ whole genome shotgun (WGS) entry which is preliminary data.</text>
</comment>
<organism evidence="1 2">
    <name type="scientific">Bacillus thuringiensis</name>
    <dbReference type="NCBI Taxonomy" id="1428"/>
    <lineage>
        <taxon>Bacteria</taxon>
        <taxon>Bacillati</taxon>
        <taxon>Bacillota</taxon>
        <taxon>Bacilli</taxon>
        <taxon>Bacillales</taxon>
        <taxon>Bacillaceae</taxon>
        <taxon>Bacillus</taxon>
        <taxon>Bacillus cereus group</taxon>
    </lineage>
</organism>
<sequence length="114" mass="13501">MKNNTFYQHYRNEKEYFFDSIAIPISEFTGNKNDLTVANLAYDADTPEGEEVKRAQLYVHKGATYIDRDVYHVIYQSEDDYDTDKVWVRNVEDFFGMVDLPIGNKVKRFTRLNK</sequence>
<protein>
    <submittedName>
        <fullName evidence="1">Uncharacterized protein</fullName>
    </submittedName>
</protein>
<accession>A0A9X7BT60</accession>
<name>A0A9X7BT60_BACTU</name>
<evidence type="ECO:0000313" key="1">
    <source>
        <dbReference type="EMBL" id="PFV35783.1"/>
    </source>
</evidence>
<proteinExistence type="predicted"/>
<dbReference type="Proteomes" id="UP000223366">
    <property type="component" value="Unassembled WGS sequence"/>
</dbReference>
<dbReference type="RefSeq" id="WP_098685620.1">
    <property type="nucleotide sequence ID" value="NZ_NVDU01000003.1"/>
</dbReference>
<evidence type="ECO:0000313" key="2">
    <source>
        <dbReference type="Proteomes" id="UP000223366"/>
    </source>
</evidence>
<dbReference type="AlphaFoldDB" id="A0A9X7BT60"/>
<gene>
    <name evidence="1" type="ORF">COK99_01815</name>
</gene>